<organism evidence="2 3">
    <name type="scientific">Cuscuta campestris</name>
    <dbReference type="NCBI Taxonomy" id="132261"/>
    <lineage>
        <taxon>Eukaryota</taxon>
        <taxon>Viridiplantae</taxon>
        <taxon>Streptophyta</taxon>
        <taxon>Embryophyta</taxon>
        <taxon>Tracheophyta</taxon>
        <taxon>Spermatophyta</taxon>
        <taxon>Magnoliopsida</taxon>
        <taxon>eudicotyledons</taxon>
        <taxon>Gunneridae</taxon>
        <taxon>Pentapetalae</taxon>
        <taxon>asterids</taxon>
        <taxon>lamiids</taxon>
        <taxon>Solanales</taxon>
        <taxon>Convolvulaceae</taxon>
        <taxon>Cuscuteae</taxon>
        <taxon>Cuscuta</taxon>
        <taxon>Cuscuta subgen. Grammica</taxon>
        <taxon>Cuscuta sect. Cleistogrammica</taxon>
    </lineage>
</organism>
<evidence type="ECO:0000313" key="3">
    <source>
        <dbReference type="Proteomes" id="UP000595140"/>
    </source>
</evidence>
<name>A0A484N1D7_9ASTE</name>
<reference evidence="2 3" key="1">
    <citation type="submission" date="2018-04" db="EMBL/GenBank/DDBJ databases">
        <authorList>
            <person name="Vogel A."/>
        </authorList>
    </citation>
    <scope>NUCLEOTIDE SEQUENCE [LARGE SCALE GENOMIC DNA]</scope>
</reference>
<sequence>MQRKSATDPFSRAFPRRRPRHATLVLTVLAAATATAFVSPRRARSLDHQSSSRASHRPRQAAPATPALDVLAAAALDGESTRHRCHSTTIPPAGHLAVNFKSPADSHLVKAASCASVSDLFSRPNSSNCTRRLDRNG</sequence>
<dbReference type="Proteomes" id="UP000595140">
    <property type="component" value="Unassembled WGS sequence"/>
</dbReference>
<accession>A0A484N1D7</accession>
<evidence type="ECO:0000313" key="2">
    <source>
        <dbReference type="EMBL" id="VFQ95071.1"/>
    </source>
</evidence>
<dbReference type="EMBL" id="OOIL02005488">
    <property type="protein sequence ID" value="VFQ95071.1"/>
    <property type="molecule type" value="Genomic_DNA"/>
</dbReference>
<dbReference type="AlphaFoldDB" id="A0A484N1D7"/>
<protein>
    <submittedName>
        <fullName evidence="2">Uncharacterized protein</fullName>
    </submittedName>
</protein>
<proteinExistence type="predicted"/>
<gene>
    <name evidence="2" type="ORF">CCAM_LOCUS36847</name>
</gene>
<evidence type="ECO:0000256" key="1">
    <source>
        <dbReference type="SAM" id="MobiDB-lite"/>
    </source>
</evidence>
<feature type="region of interest" description="Disordered" evidence="1">
    <location>
        <begin position="39"/>
        <end position="66"/>
    </location>
</feature>
<keyword evidence="3" id="KW-1185">Reference proteome</keyword>